<keyword evidence="10 13" id="KW-0472">Membrane</keyword>
<dbReference type="GO" id="GO:0005886">
    <property type="term" value="C:plasma membrane"/>
    <property type="evidence" value="ECO:0007669"/>
    <property type="project" value="UniProtKB-SubCell"/>
</dbReference>
<dbReference type="EMBL" id="UOEM01000031">
    <property type="protein sequence ID" value="VAW11364.1"/>
    <property type="molecule type" value="Genomic_DNA"/>
</dbReference>
<dbReference type="GO" id="GO:0044781">
    <property type="term" value="P:bacterial-type flagellum organization"/>
    <property type="evidence" value="ECO:0007669"/>
    <property type="project" value="UniProtKB-KW"/>
</dbReference>
<dbReference type="InterPro" id="IPR005837">
    <property type="entry name" value="FliP"/>
</dbReference>
<evidence type="ECO:0000256" key="7">
    <source>
        <dbReference type="ARBA" id="ARBA00022795"/>
    </source>
</evidence>
<evidence type="ECO:0000256" key="10">
    <source>
        <dbReference type="ARBA" id="ARBA00023136"/>
    </source>
</evidence>
<evidence type="ECO:0000256" key="13">
    <source>
        <dbReference type="SAM" id="Phobius"/>
    </source>
</evidence>
<dbReference type="Pfam" id="PF00813">
    <property type="entry name" value="FliP"/>
    <property type="match status" value="1"/>
</dbReference>
<dbReference type="PROSITE" id="PS01060">
    <property type="entry name" value="FLIP_1"/>
    <property type="match status" value="1"/>
</dbReference>
<dbReference type="AlphaFoldDB" id="A0A3B0TRV2"/>
<evidence type="ECO:0000256" key="5">
    <source>
        <dbReference type="ARBA" id="ARBA00022475"/>
    </source>
</evidence>
<keyword evidence="7" id="KW-1005">Bacterial flagellum biogenesis</keyword>
<dbReference type="PRINTS" id="PR00951">
    <property type="entry name" value="FLGBIOSNFLIP"/>
</dbReference>
<reference evidence="14" key="1">
    <citation type="submission" date="2018-06" db="EMBL/GenBank/DDBJ databases">
        <authorList>
            <person name="Zhirakovskaya E."/>
        </authorList>
    </citation>
    <scope>NUCLEOTIDE SEQUENCE</scope>
</reference>
<feature type="transmembrane region" description="Helical" evidence="13">
    <location>
        <begin position="59"/>
        <end position="91"/>
    </location>
</feature>
<accession>A0A3B0TRV2</accession>
<evidence type="ECO:0000313" key="14">
    <source>
        <dbReference type="EMBL" id="VAW11364.1"/>
    </source>
</evidence>
<keyword evidence="4" id="KW-0813">Transport</keyword>
<evidence type="ECO:0000256" key="8">
    <source>
        <dbReference type="ARBA" id="ARBA00022927"/>
    </source>
</evidence>
<protein>
    <recommendedName>
        <fullName evidence="3">Flagellar biosynthetic protein FliP</fullName>
    </recommendedName>
</protein>
<evidence type="ECO:0000256" key="1">
    <source>
        <dbReference type="ARBA" id="ARBA00004117"/>
    </source>
</evidence>
<keyword evidence="9 13" id="KW-1133">Transmembrane helix</keyword>
<sequence length="272" mass="29434">MRRPDGGARRCRLFGKSSRAWCVGLGLAAIATALGAEPAQAQSITLDLNEGTGITERALQLVALITVLSLAPSVLVMVTSFTRIVVVLSLLRTALGVQQSPPNSVLISLALFLTAFIMAPVFQSAYKAGIEPLMQEQISLPDAFERASRPFHAFMSSQVREKDLKLFIDMSNQTIGQNPDTAAEITSEEVPLHVLVPAFVISELKRAFEIGFLLFVPFIVIDMVVASVLMSMGMMMLPPIVVSLPFKLIFFVLVDGWHLVTGSLVQSFIGSG</sequence>
<name>A0A3B0TRV2_9ZZZZ</name>
<proteinExistence type="predicted"/>
<keyword evidence="8" id="KW-0653">Protein transport</keyword>
<keyword evidence="6 13" id="KW-0812">Transmembrane</keyword>
<dbReference type="NCBIfam" id="TIGR01103">
    <property type="entry name" value="fliP"/>
    <property type="match status" value="1"/>
</dbReference>
<dbReference type="GO" id="GO:0009306">
    <property type="term" value="P:protein secretion"/>
    <property type="evidence" value="ECO:0007669"/>
    <property type="project" value="InterPro"/>
</dbReference>
<feature type="transmembrane region" description="Helical" evidence="13">
    <location>
        <begin position="103"/>
        <end position="122"/>
    </location>
</feature>
<dbReference type="PRINTS" id="PR01302">
    <property type="entry name" value="TYPE3IMPPROT"/>
</dbReference>
<dbReference type="PROSITE" id="PS01061">
    <property type="entry name" value="FLIP_2"/>
    <property type="match status" value="1"/>
</dbReference>
<evidence type="ECO:0000256" key="2">
    <source>
        <dbReference type="ARBA" id="ARBA00004651"/>
    </source>
</evidence>
<dbReference type="PANTHER" id="PTHR30587:SF0">
    <property type="entry name" value="FLAGELLAR BIOSYNTHETIC PROTEIN FLIP"/>
    <property type="match status" value="1"/>
</dbReference>
<feature type="transmembrane region" description="Helical" evidence="13">
    <location>
        <begin position="248"/>
        <end position="269"/>
    </location>
</feature>
<keyword evidence="5" id="KW-1003">Cell membrane</keyword>
<keyword evidence="14" id="KW-0966">Cell projection</keyword>
<evidence type="ECO:0000256" key="12">
    <source>
        <dbReference type="ARBA" id="ARBA00023225"/>
    </source>
</evidence>
<dbReference type="GO" id="GO:0009425">
    <property type="term" value="C:bacterial-type flagellum basal body"/>
    <property type="evidence" value="ECO:0007669"/>
    <property type="project" value="UniProtKB-SubCell"/>
</dbReference>
<feature type="transmembrane region" description="Helical" evidence="13">
    <location>
        <begin position="212"/>
        <end position="236"/>
    </location>
</feature>
<dbReference type="NCBIfam" id="NF009438">
    <property type="entry name" value="PRK12797.1"/>
    <property type="match status" value="1"/>
</dbReference>
<evidence type="ECO:0000256" key="3">
    <source>
        <dbReference type="ARBA" id="ARBA00021714"/>
    </source>
</evidence>
<evidence type="ECO:0000256" key="4">
    <source>
        <dbReference type="ARBA" id="ARBA00022448"/>
    </source>
</evidence>
<organism evidence="14">
    <name type="scientific">hydrothermal vent metagenome</name>
    <dbReference type="NCBI Taxonomy" id="652676"/>
    <lineage>
        <taxon>unclassified sequences</taxon>
        <taxon>metagenomes</taxon>
        <taxon>ecological metagenomes</taxon>
    </lineage>
</organism>
<evidence type="ECO:0000256" key="6">
    <source>
        <dbReference type="ARBA" id="ARBA00022692"/>
    </source>
</evidence>
<keyword evidence="14" id="KW-0282">Flagellum</keyword>
<dbReference type="PANTHER" id="PTHR30587">
    <property type="entry name" value="FLAGELLAR BIOSYNTHETIC PROTEIN FLIP"/>
    <property type="match status" value="1"/>
</dbReference>
<keyword evidence="14" id="KW-0969">Cilium</keyword>
<keyword evidence="11" id="KW-0975">Bacterial flagellum</keyword>
<keyword evidence="12" id="KW-1006">Bacterial flagellum protein export</keyword>
<dbReference type="InterPro" id="IPR005838">
    <property type="entry name" value="T3SS_IM_P"/>
</dbReference>
<evidence type="ECO:0000256" key="11">
    <source>
        <dbReference type="ARBA" id="ARBA00023143"/>
    </source>
</evidence>
<gene>
    <name evidence="14" type="ORF">MNBD_ALPHA09-690</name>
</gene>
<comment type="subcellular location">
    <subcellularLocation>
        <location evidence="1">Bacterial flagellum basal body</location>
    </subcellularLocation>
    <subcellularLocation>
        <location evidence="2">Cell membrane</location>
        <topology evidence="2">Multi-pass membrane protein</topology>
    </subcellularLocation>
</comment>
<evidence type="ECO:0000256" key="9">
    <source>
        <dbReference type="ARBA" id="ARBA00022989"/>
    </source>
</evidence>